<proteinExistence type="predicted"/>
<protein>
    <submittedName>
        <fullName evidence="1">Uncharacterized protein</fullName>
    </submittedName>
</protein>
<organism evidence="1 2">
    <name type="scientific">Paenactinomyces guangxiensis</name>
    <dbReference type="NCBI Taxonomy" id="1490290"/>
    <lineage>
        <taxon>Bacteria</taxon>
        <taxon>Bacillati</taxon>
        <taxon>Bacillota</taxon>
        <taxon>Bacilli</taxon>
        <taxon>Bacillales</taxon>
        <taxon>Thermoactinomycetaceae</taxon>
        <taxon>Paenactinomyces</taxon>
    </lineage>
</organism>
<gene>
    <name evidence="1" type="ORF">H1191_13425</name>
</gene>
<dbReference type="RefSeq" id="WP_181752618.1">
    <property type="nucleotide sequence ID" value="NZ_JACEIQ010000014.1"/>
</dbReference>
<reference evidence="1 2" key="1">
    <citation type="submission" date="2020-07" db="EMBL/GenBank/DDBJ databases">
        <authorList>
            <person name="Feng H."/>
        </authorList>
    </citation>
    <scope>NUCLEOTIDE SEQUENCE [LARGE SCALE GENOMIC DNA]</scope>
    <source>
        <strain evidence="2">s-10</strain>
    </source>
</reference>
<sequence length="71" mass="8180">MIEINSYEDETESPTYDCVECGQKNCVVVKGNNGFCSTPGCLHNDPIQFVYYPHWEKPKTSRAGREFSWDK</sequence>
<evidence type="ECO:0000313" key="1">
    <source>
        <dbReference type="EMBL" id="MBA4495306.1"/>
    </source>
</evidence>
<evidence type="ECO:0000313" key="2">
    <source>
        <dbReference type="Proteomes" id="UP000535491"/>
    </source>
</evidence>
<dbReference type="AlphaFoldDB" id="A0A7W1WSM9"/>
<dbReference type="EMBL" id="JACEIQ010000014">
    <property type="protein sequence ID" value="MBA4495306.1"/>
    <property type="molecule type" value="Genomic_DNA"/>
</dbReference>
<accession>A0A7W1WSM9</accession>
<comment type="caution">
    <text evidence="1">The sequence shown here is derived from an EMBL/GenBank/DDBJ whole genome shotgun (WGS) entry which is preliminary data.</text>
</comment>
<name>A0A7W1WSM9_9BACL</name>
<dbReference type="Proteomes" id="UP000535491">
    <property type="component" value="Unassembled WGS sequence"/>
</dbReference>
<keyword evidence="2" id="KW-1185">Reference proteome</keyword>